<dbReference type="AlphaFoldDB" id="D5V1L2"/>
<dbReference type="Proteomes" id="UP000000939">
    <property type="component" value="Chromosome"/>
</dbReference>
<evidence type="ECO:0000313" key="1">
    <source>
        <dbReference type="EMBL" id="ADG93446.1"/>
    </source>
</evidence>
<reference evidence="1 2" key="1">
    <citation type="journal article" date="2010" name="Stand. Genomic Sci.">
        <title>Complete genome sequence of Arcobacter nitrofigilis type strain (CI).</title>
        <authorList>
            <person name="Pati A."/>
            <person name="Gronow S."/>
            <person name="Lapidus A."/>
            <person name="Copeland A."/>
            <person name="Glavina Del Rio T."/>
            <person name="Nolan M."/>
            <person name="Lucas S."/>
            <person name="Tice H."/>
            <person name="Cheng J.F."/>
            <person name="Han C."/>
            <person name="Chertkov O."/>
            <person name="Bruce D."/>
            <person name="Tapia R."/>
            <person name="Goodwin L."/>
            <person name="Pitluck S."/>
            <person name="Liolios K."/>
            <person name="Ivanova N."/>
            <person name="Mavromatis K."/>
            <person name="Chen A."/>
            <person name="Palaniappan K."/>
            <person name="Land M."/>
            <person name="Hauser L."/>
            <person name="Chang Y.J."/>
            <person name="Jeffries C.D."/>
            <person name="Detter J.C."/>
            <person name="Rohde M."/>
            <person name="Goker M."/>
            <person name="Bristow J."/>
            <person name="Eisen J.A."/>
            <person name="Markowitz V."/>
            <person name="Hugenholtz P."/>
            <person name="Klenk H.P."/>
            <person name="Kyrpides N.C."/>
        </authorList>
    </citation>
    <scope>NUCLEOTIDE SEQUENCE [LARGE SCALE GENOMIC DNA]</scope>
    <source>
        <strain evidence="2">ATCC 33309 / DSM 7299 / CCUG 15893 / LMG 7604 / NCTC 12251 / CI</strain>
    </source>
</reference>
<dbReference type="KEGG" id="ant:Arnit_1792"/>
<dbReference type="EMBL" id="CP001999">
    <property type="protein sequence ID" value="ADG93446.1"/>
    <property type="molecule type" value="Genomic_DNA"/>
</dbReference>
<gene>
    <name evidence="1" type="ordered locus">Arnit_1792</name>
</gene>
<sequence length="62" mass="7299">MTTEEISQFREKINETIMPIAQNMKDADIKELIAHIEKENPELPEGFGNMLYEQVLMLKYNK</sequence>
<dbReference type="RefSeq" id="WP_013135591.1">
    <property type="nucleotide sequence ID" value="NC_014166.1"/>
</dbReference>
<proteinExistence type="predicted"/>
<keyword evidence="2" id="KW-1185">Reference proteome</keyword>
<dbReference type="HOGENOM" id="CLU_2840162_0_0_7"/>
<name>D5V1L2_ARCNC</name>
<organism evidence="1 2">
    <name type="scientific">Arcobacter nitrofigilis (strain ATCC 33309 / DSM 7299 / CCUG 15893 / LMG 7604 / NCTC 12251 / CI)</name>
    <name type="common">Campylobacter nitrofigilis</name>
    <dbReference type="NCBI Taxonomy" id="572480"/>
    <lineage>
        <taxon>Bacteria</taxon>
        <taxon>Pseudomonadati</taxon>
        <taxon>Campylobacterota</taxon>
        <taxon>Epsilonproteobacteria</taxon>
        <taxon>Campylobacterales</taxon>
        <taxon>Arcobacteraceae</taxon>
        <taxon>Arcobacter</taxon>
    </lineage>
</organism>
<dbReference type="OrthoDB" id="5365779at2"/>
<accession>D5V1L2</accession>
<evidence type="ECO:0000313" key="2">
    <source>
        <dbReference type="Proteomes" id="UP000000939"/>
    </source>
</evidence>
<protein>
    <submittedName>
        <fullName evidence="1">Uncharacterized protein</fullName>
    </submittedName>
</protein>